<dbReference type="GO" id="GO:0046677">
    <property type="term" value="P:response to antibiotic"/>
    <property type="evidence" value="ECO:0007669"/>
    <property type="project" value="UniProtKB-KW"/>
</dbReference>
<evidence type="ECO:0000259" key="3">
    <source>
        <dbReference type="PROSITE" id="PS51186"/>
    </source>
</evidence>
<dbReference type="PANTHER" id="PTHR31438:SF1">
    <property type="entry name" value="LYSINE N-ACYLTRANSFERASE C17G9.06C-RELATED"/>
    <property type="match status" value="1"/>
</dbReference>
<dbReference type="GO" id="GO:0016410">
    <property type="term" value="F:N-acyltransferase activity"/>
    <property type="evidence" value="ECO:0007669"/>
    <property type="project" value="TreeGrafter"/>
</dbReference>
<gene>
    <name evidence="4" type="ORF">FN976_12040</name>
</gene>
<keyword evidence="4" id="KW-0808">Transferase</keyword>
<sequence>MNGWTFRPLQRADFPLLSRWLQEPHVARWWADDVSLAGIEADYGGCIDGTEPADVFIALLDGVPTGLAQRLAWTAYPQYLEDVRPLLSMPASAWSIDYLIGSPRDTGRGLGTAMLHAFTDLLWRDRPAANAVVVPVHEENVASWRALEKCGYLLVASGDLAPDNPQDSPRHVIYRIDRPAVARSAGCS</sequence>
<evidence type="ECO:0000256" key="2">
    <source>
        <dbReference type="ARBA" id="ARBA00023251"/>
    </source>
</evidence>
<dbReference type="RefSeq" id="WP_145893276.1">
    <property type="nucleotide sequence ID" value="NZ_VOBQ01000009.1"/>
</dbReference>
<dbReference type="PANTHER" id="PTHR31438">
    <property type="entry name" value="LYSINE N-ACYLTRANSFERASE C17G9.06C-RELATED"/>
    <property type="match status" value="1"/>
</dbReference>
<accession>A0A562ZRS6</accession>
<evidence type="ECO:0000313" key="4">
    <source>
        <dbReference type="EMBL" id="TWO71046.1"/>
    </source>
</evidence>
<dbReference type="InterPro" id="IPR016181">
    <property type="entry name" value="Acyl_CoA_acyltransferase"/>
</dbReference>
<keyword evidence="2" id="KW-0046">Antibiotic resistance</keyword>
<reference evidence="4 5" key="1">
    <citation type="submission" date="2019-07" db="EMBL/GenBank/DDBJ databases">
        <title>Caenimonas sedimenti sp. nov., isolated from activated sludge.</title>
        <authorList>
            <person name="Xu J."/>
        </authorList>
    </citation>
    <scope>NUCLEOTIDE SEQUENCE [LARGE SCALE GENOMIC DNA]</scope>
    <source>
        <strain evidence="4 5">HX-9-20</strain>
    </source>
</reference>
<dbReference type="Pfam" id="PF13523">
    <property type="entry name" value="Acetyltransf_8"/>
    <property type="match status" value="1"/>
</dbReference>
<dbReference type="SMART" id="SM01006">
    <property type="entry name" value="AlcB"/>
    <property type="match status" value="1"/>
</dbReference>
<dbReference type="GO" id="GO:0019290">
    <property type="term" value="P:siderophore biosynthetic process"/>
    <property type="evidence" value="ECO:0007669"/>
    <property type="project" value="InterPro"/>
</dbReference>
<organism evidence="4 5">
    <name type="scientific">Caenimonas sedimenti</name>
    <dbReference type="NCBI Taxonomy" id="2596921"/>
    <lineage>
        <taxon>Bacteria</taxon>
        <taxon>Pseudomonadati</taxon>
        <taxon>Pseudomonadota</taxon>
        <taxon>Betaproteobacteria</taxon>
        <taxon>Burkholderiales</taxon>
        <taxon>Comamonadaceae</taxon>
        <taxon>Caenimonas</taxon>
    </lineage>
</organism>
<dbReference type="Gene3D" id="3.40.630.30">
    <property type="match status" value="1"/>
</dbReference>
<comment type="pathway">
    <text evidence="1">Siderophore biosynthesis.</text>
</comment>
<protein>
    <submittedName>
        <fullName evidence="4">Acetyltransferase</fullName>
    </submittedName>
</protein>
<dbReference type="AlphaFoldDB" id="A0A562ZRS6"/>
<dbReference type="InterPro" id="IPR019432">
    <property type="entry name" value="Acyltransferase_MbtK/IucB-like"/>
</dbReference>
<dbReference type="EMBL" id="VOBQ01000009">
    <property type="protein sequence ID" value="TWO71046.1"/>
    <property type="molecule type" value="Genomic_DNA"/>
</dbReference>
<dbReference type="InterPro" id="IPR000182">
    <property type="entry name" value="GNAT_dom"/>
</dbReference>
<name>A0A562ZRS6_9BURK</name>
<comment type="caution">
    <text evidence="4">The sequence shown here is derived from an EMBL/GenBank/DDBJ whole genome shotgun (WGS) entry which is preliminary data.</text>
</comment>
<proteinExistence type="predicted"/>
<dbReference type="Proteomes" id="UP000318199">
    <property type="component" value="Unassembled WGS sequence"/>
</dbReference>
<dbReference type="OrthoDB" id="9087497at2"/>
<evidence type="ECO:0000313" key="5">
    <source>
        <dbReference type="Proteomes" id="UP000318199"/>
    </source>
</evidence>
<evidence type="ECO:0000256" key="1">
    <source>
        <dbReference type="ARBA" id="ARBA00004924"/>
    </source>
</evidence>
<keyword evidence="5" id="KW-1185">Reference proteome</keyword>
<dbReference type="PROSITE" id="PS51186">
    <property type="entry name" value="GNAT"/>
    <property type="match status" value="1"/>
</dbReference>
<dbReference type="SUPFAM" id="SSF55729">
    <property type="entry name" value="Acyl-CoA N-acyltransferases (Nat)"/>
    <property type="match status" value="1"/>
</dbReference>
<feature type="domain" description="N-acetyltransferase" evidence="3">
    <location>
        <begin position="4"/>
        <end position="179"/>
    </location>
</feature>